<dbReference type="GeneID" id="115888650"/>
<dbReference type="Proteomes" id="UP000504635">
    <property type="component" value="Unplaced"/>
</dbReference>
<protein>
    <submittedName>
        <fullName evidence="4">Uncharacterized protein LOC115888650</fullName>
    </submittedName>
</protein>
<organism evidence="3 4">
    <name type="scientific">Sitophilus oryzae</name>
    <name type="common">Rice weevil</name>
    <name type="synonym">Curculio oryzae</name>
    <dbReference type="NCBI Taxonomy" id="7048"/>
    <lineage>
        <taxon>Eukaryota</taxon>
        <taxon>Metazoa</taxon>
        <taxon>Ecdysozoa</taxon>
        <taxon>Arthropoda</taxon>
        <taxon>Hexapoda</taxon>
        <taxon>Insecta</taxon>
        <taxon>Pterygota</taxon>
        <taxon>Neoptera</taxon>
        <taxon>Endopterygota</taxon>
        <taxon>Coleoptera</taxon>
        <taxon>Polyphaga</taxon>
        <taxon>Cucujiformia</taxon>
        <taxon>Curculionidae</taxon>
        <taxon>Dryophthorinae</taxon>
        <taxon>Sitophilus</taxon>
    </lineage>
</organism>
<keyword evidence="3" id="KW-1185">Reference proteome</keyword>
<dbReference type="OrthoDB" id="6783900at2759"/>
<evidence type="ECO:0000259" key="2">
    <source>
        <dbReference type="Pfam" id="PF15715"/>
    </source>
</evidence>
<evidence type="ECO:0000256" key="1">
    <source>
        <dbReference type="SAM" id="MobiDB-lite"/>
    </source>
</evidence>
<evidence type="ECO:0000313" key="3">
    <source>
        <dbReference type="Proteomes" id="UP000504635"/>
    </source>
</evidence>
<feature type="compositionally biased region" description="Acidic residues" evidence="1">
    <location>
        <begin position="111"/>
        <end position="122"/>
    </location>
</feature>
<dbReference type="AlphaFoldDB" id="A0A6J2YLV5"/>
<reference evidence="4" key="1">
    <citation type="submission" date="2025-08" db="UniProtKB">
        <authorList>
            <consortium name="RefSeq"/>
        </authorList>
    </citation>
    <scope>IDENTIFICATION</scope>
    <source>
        <tissue evidence="4">Gonads</tissue>
    </source>
</reference>
<dbReference type="KEGG" id="soy:115888650"/>
<sequence>MGRTAASGIRISAGKSSKKSGGVASTSRNSTPSNYKSKAGSSTKLPPITIQKTPSWQKPITNFFQSNIQNENEQNVGNESKNIKENIHEATSSNENVKISIKDDNEKDNDTSEIEGCTDETEIDKNDTNQEIESK</sequence>
<feature type="compositionally biased region" description="Low complexity" evidence="1">
    <location>
        <begin position="1"/>
        <end position="27"/>
    </location>
</feature>
<proteinExistence type="predicted"/>
<feature type="domain" description="PCNA-associated factor histone-like" evidence="2">
    <location>
        <begin position="1"/>
        <end position="119"/>
    </location>
</feature>
<gene>
    <name evidence="4" type="primary">LOC115888650</name>
</gene>
<accession>A0A6J2YLV5</accession>
<feature type="region of interest" description="Disordered" evidence="1">
    <location>
        <begin position="1"/>
        <end position="135"/>
    </location>
</feature>
<feature type="compositionally biased region" description="Basic and acidic residues" evidence="1">
    <location>
        <begin position="100"/>
        <end position="110"/>
    </location>
</feature>
<dbReference type="Pfam" id="PF15715">
    <property type="entry name" value="PAF"/>
    <property type="match status" value="1"/>
</dbReference>
<evidence type="ECO:0000313" key="4">
    <source>
        <dbReference type="RefSeq" id="XP_030764286.1"/>
    </source>
</evidence>
<dbReference type="InterPro" id="IPR031444">
    <property type="entry name" value="PCNA-AF_dom"/>
</dbReference>
<feature type="compositionally biased region" description="Basic and acidic residues" evidence="1">
    <location>
        <begin position="123"/>
        <end position="135"/>
    </location>
</feature>
<feature type="compositionally biased region" description="Polar residues" evidence="1">
    <location>
        <begin position="28"/>
        <end position="80"/>
    </location>
</feature>
<name>A0A6J2YLV5_SITOR</name>
<dbReference type="InParanoid" id="A0A6J2YLV5"/>
<dbReference type="RefSeq" id="XP_030764286.1">
    <property type="nucleotide sequence ID" value="XM_030908426.1"/>
</dbReference>